<dbReference type="PANTHER" id="PTHR22911:SF103">
    <property type="entry name" value="BLR2811 PROTEIN"/>
    <property type="match status" value="1"/>
</dbReference>
<feature type="transmembrane region" description="Helical" evidence="1">
    <location>
        <begin position="9"/>
        <end position="30"/>
    </location>
</feature>
<feature type="transmembrane region" description="Helical" evidence="1">
    <location>
        <begin position="209"/>
        <end position="232"/>
    </location>
</feature>
<dbReference type="RefSeq" id="WP_275822666.1">
    <property type="nucleotide sequence ID" value="NZ_JARHUD010000005.1"/>
</dbReference>
<dbReference type="PANTHER" id="PTHR22911">
    <property type="entry name" value="ACYL-MALONYL CONDENSING ENZYME-RELATED"/>
    <property type="match status" value="1"/>
</dbReference>
<accession>A0ABT5YN29</accession>
<feature type="transmembrane region" description="Helical" evidence="1">
    <location>
        <begin position="183"/>
        <end position="203"/>
    </location>
</feature>
<keyword evidence="4" id="KW-1185">Reference proteome</keyword>
<reference evidence="3 4" key="1">
    <citation type="submission" date="2023-03" db="EMBL/GenBank/DDBJ databases">
        <title>Fodinicurvata sp. CAU 1616 isolated from sea sendiment.</title>
        <authorList>
            <person name="Kim W."/>
        </authorList>
    </citation>
    <scope>NUCLEOTIDE SEQUENCE [LARGE SCALE GENOMIC DNA]</scope>
    <source>
        <strain evidence="3 4">CAU 1616</strain>
    </source>
</reference>
<feature type="transmembrane region" description="Helical" evidence="1">
    <location>
        <begin position="239"/>
        <end position="259"/>
    </location>
</feature>
<comment type="caution">
    <text evidence="3">The sequence shown here is derived from an EMBL/GenBank/DDBJ whole genome shotgun (WGS) entry which is preliminary data.</text>
</comment>
<feature type="domain" description="EamA" evidence="2">
    <location>
        <begin position="155"/>
        <end position="277"/>
    </location>
</feature>
<organism evidence="3 4">
    <name type="scientific">Aquibaculum arenosum</name>
    <dbReference type="NCBI Taxonomy" id="3032591"/>
    <lineage>
        <taxon>Bacteria</taxon>
        <taxon>Pseudomonadati</taxon>
        <taxon>Pseudomonadota</taxon>
        <taxon>Alphaproteobacteria</taxon>
        <taxon>Rhodospirillales</taxon>
        <taxon>Rhodovibrionaceae</taxon>
        <taxon>Aquibaculum</taxon>
    </lineage>
</organism>
<evidence type="ECO:0000259" key="2">
    <source>
        <dbReference type="Pfam" id="PF00892"/>
    </source>
</evidence>
<feature type="transmembrane region" description="Helical" evidence="1">
    <location>
        <begin position="265"/>
        <end position="283"/>
    </location>
</feature>
<proteinExistence type="predicted"/>
<evidence type="ECO:0000313" key="3">
    <source>
        <dbReference type="EMBL" id="MDF2096349.1"/>
    </source>
</evidence>
<evidence type="ECO:0000313" key="4">
    <source>
        <dbReference type="Proteomes" id="UP001215503"/>
    </source>
</evidence>
<feature type="transmembrane region" description="Helical" evidence="1">
    <location>
        <begin position="76"/>
        <end position="96"/>
    </location>
</feature>
<dbReference type="Pfam" id="PF00892">
    <property type="entry name" value="EamA"/>
    <property type="match status" value="2"/>
</dbReference>
<keyword evidence="1" id="KW-0812">Transmembrane</keyword>
<feature type="transmembrane region" description="Helical" evidence="1">
    <location>
        <begin position="152"/>
        <end position="171"/>
    </location>
</feature>
<keyword evidence="1" id="KW-1133">Transmembrane helix</keyword>
<name>A0ABT5YN29_9PROT</name>
<feature type="transmembrane region" description="Helical" evidence="1">
    <location>
        <begin position="42"/>
        <end position="64"/>
    </location>
</feature>
<dbReference type="Proteomes" id="UP001215503">
    <property type="component" value="Unassembled WGS sequence"/>
</dbReference>
<keyword evidence="1" id="KW-0472">Membrane</keyword>
<protein>
    <submittedName>
        <fullName evidence="3">DMT family transporter</fullName>
    </submittedName>
</protein>
<dbReference type="InterPro" id="IPR000620">
    <property type="entry name" value="EamA_dom"/>
</dbReference>
<feature type="domain" description="EamA" evidence="2">
    <location>
        <begin position="11"/>
        <end position="143"/>
    </location>
</feature>
<feature type="transmembrane region" description="Helical" evidence="1">
    <location>
        <begin position="102"/>
        <end position="121"/>
    </location>
</feature>
<sequence>MPSGNRDNLLLGIAAMLLGMLLMTMMDATAKWLGEGYPISQIVFFRNLFALPPILVVTWASGGLSSLRTRQWKLHLLRGFAILLAIYTFFWGLRFLPLADAIALAFLAPLFVSLLSIPLLGEKVGPRRWAAVGVGFVGMLVMLRPGAEVFRWEALLPTATAFGYALAMILTRRLSREDSNASIIFWGTLVGCLFSAAFLPFAWRTPPLIDFALLAMMGMVGSVSMYCMTVAYRSAPAAVIAPFEYTALLWGLLIGWLVWSELPDAWVWTGAAVIVGSGIYILHREQRIARKGRAGTSGG</sequence>
<evidence type="ECO:0000256" key="1">
    <source>
        <dbReference type="SAM" id="Phobius"/>
    </source>
</evidence>
<feature type="transmembrane region" description="Helical" evidence="1">
    <location>
        <begin position="128"/>
        <end position="146"/>
    </location>
</feature>
<gene>
    <name evidence="3" type="ORF">P2G67_10210</name>
</gene>
<dbReference type="Gene3D" id="1.10.3730.20">
    <property type="match status" value="1"/>
</dbReference>
<dbReference type="SUPFAM" id="SSF103481">
    <property type="entry name" value="Multidrug resistance efflux transporter EmrE"/>
    <property type="match status" value="2"/>
</dbReference>
<dbReference type="EMBL" id="JARHUD010000005">
    <property type="protein sequence ID" value="MDF2096349.1"/>
    <property type="molecule type" value="Genomic_DNA"/>
</dbReference>
<dbReference type="InterPro" id="IPR037185">
    <property type="entry name" value="EmrE-like"/>
</dbReference>